<dbReference type="PROSITE" id="PS51257">
    <property type="entry name" value="PROKAR_LIPOPROTEIN"/>
    <property type="match status" value="1"/>
</dbReference>
<dbReference type="AlphaFoldDB" id="A0A2S0KNR6"/>
<accession>A0A2S0KNR6</accession>
<evidence type="ECO:0008006" key="5">
    <source>
        <dbReference type="Google" id="ProtNLM"/>
    </source>
</evidence>
<organism evidence="3 4">
    <name type="scientific">Fastidiosipila sanguinis</name>
    <dbReference type="NCBI Taxonomy" id="236753"/>
    <lineage>
        <taxon>Bacteria</taxon>
        <taxon>Bacillati</taxon>
        <taxon>Bacillota</taxon>
        <taxon>Clostridia</taxon>
        <taxon>Eubacteriales</taxon>
        <taxon>Oscillospiraceae</taxon>
        <taxon>Fastidiosipila</taxon>
    </lineage>
</organism>
<evidence type="ECO:0000313" key="3">
    <source>
        <dbReference type="EMBL" id="AVM42663.1"/>
    </source>
</evidence>
<protein>
    <recommendedName>
        <fullName evidence="5">DUF4352 domain-containing protein</fullName>
    </recommendedName>
</protein>
<dbReference type="EMBL" id="CP027226">
    <property type="protein sequence ID" value="AVM42663.1"/>
    <property type="molecule type" value="Genomic_DNA"/>
</dbReference>
<dbReference type="Proteomes" id="UP000237947">
    <property type="component" value="Chromosome"/>
</dbReference>
<evidence type="ECO:0000256" key="1">
    <source>
        <dbReference type="SAM" id="MobiDB-lite"/>
    </source>
</evidence>
<keyword evidence="2" id="KW-0732">Signal</keyword>
<feature type="compositionally biased region" description="Low complexity" evidence="1">
    <location>
        <begin position="50"/>
        <end position="60"/>
    </location>
</feature>
<feature type="compositionally biased region" description="Low complexity" evidence="1">
    <location>
        <begin position="110"/>
        <end position="120"/>
    </location>
</feature>
<feature type="region of interest" description="Disordered" evidence="1">
    <location>
        <begin position="24"/>
        <end position="135"/>
    </location>
</feature>
<feature type="compositionally biased region" description="Polar residues" evidence="1">
    <location>
        <begin position="29"/>
        <end position="42"/>
    </location>
</feature>
<name>A0A2S0KNR6_9FIRM</name>
<proteinExistence type="predicted"/>
<dbReference type="OrthoDB" id="2082094at2"/>
<feature type="compositionally biased region" description="Low complexity" evidence="1">
    <location>
        <begin position="86"/>
        <end position="101"/>
    </location>
</feature>
<evidence type="ECO:0000256" key="2">
    <source>
        <dbReference type="SAM" id="SignalP"/>
    </source>
</evidence>
<dbReference type="KEGG" id="fsa:C5Q98_05300"/>
<reference evidence="4" key="1">
    <citation type="submission" date="2018-02" db="EMBL/GenBank/DDBJ databases">
        <authorList>
            <person name="Holder M.E."/>
            <person name="Ajami N.J."/>
            <person name="Petrosino J.F."/>
        </authorList>
    </citation>
    <scope>NUCLEOTIDE SEQUENCE [LARGE SCALE GENOMIC DNA]</scope>
    <source>
        <strain evidence="4">CCUG 47711</strain>
    </source>
</reference>
<keyword evidence="4" id="KW-1185">Reference proteome</keyword>
<evidence type="ECO:0000313" key="4">
    <source>
        <dbReference type="Proteomes" id="UP000237947"/>
    </source>
</evidence>
<sequence length="319" mass="35174">MRKSKLLNIATSLLALACVSSSCQRVLPPNSQGSNVQTPVESSKQENLESESTPSSSNNENDSKASQSSKRDETNVSDSEDDPDSKTTTSSKSIDTSDLSTQETKKTDSTLENTLNTKKLTPSEIKKHKNSEDDSYSERLINSILGLDRDKNKDKDGSIHKPHKIGETAHFDGSETLFDPFKSEVKIQEIYRGKSALKMIKDASIFNPEPEEGKEYMVAQVLVKITASKNQEIVGLSPNYFSLANGKDGRMYGDVTLIRNITPVLSPIEEGETSIGYICFSVDKDDQNPYIVFLSRANGGIWFQTTEDNITETTPILGK</sequence>
<dbReference type="RefSeq" id="WP_106012617.1">
    <property type="nucleotide sequence ID" value="NZ_CP027226.1"/>
</dbReference>
<feature type="chain" id="PRO_5038574929" description="DUF4352 domain-containing protein" evidence="2">
    <location>
        <begin position="18"/>
        <end position="319"/>
    </location>
</feature>
<feature type="signal peptide" evidence="2">
    <location>
        <begin position="1"/>
        <end position="17"/>
    </location>
</feature>
<gene>
    <name evidence="3" type="ORF">C5Q98_05300</name>
</gene>